<accession>A0ABQ0MDS1</accession>
<evidence type="ECO:0000313" key="1">
    <source>
        <dbReference type="EMBL" id="GAT60326.1"/>
    </source>
</evidence>
<name>A0ABQ0MDS1_MYCCL</name>
<reference evidence="1" key="1">
    <citation type="submission" date="2014-09" db="EMBL/GenBank/DDBJ databases">
        <title>Genome sequence of the luminous mushroom Mycena chlorophos for searching fungal bioluminescence genes.</title>
        <authorList>
            <person name="Tanaka Y."/>
            <person name="Kasuga D."/>
            <person name="Oba Y."/>
            <person name="Hase S."/>
            <person name="Sato K."/>
            <person name="Oba Y."/>
            <person name="Sakakibara Y."/>
        </authorList>
    </citation>
    <scope>NUCLEOTIDE SEQUENCE</scope>
</reference>
<keyword evidence="2" id="KW-1185">Reference proteome</keyword>
<dbReference type="EMBL" id="DF849942">
    <property type="protein sequence ID" value="GAT60326.1"/>
    <property type="molecule type" value="Genomic_DNA"/>
</dbReference>
<organism evidence="1 2">
    <name type="scientific">Mycena chlorophos</name>
    <name type="common">Agaric fungus</name>
    <name type="synonym">Agaricus chlorophos</name>
    <dbReference type="NCBI Taxonomy" id="658473"/>
    <lineage>
        <taxon>Eukaryota</taxon>
        <taxon>Fungi</taxon>
        <taxon>Dikarya</taxon>
        <taxon>Basidiomycota</taxon>
        <taxon>Agaricomycotina</taxon>
        <taxon>Agaricomycetes</taxon>
        <taxon>Agaricomycetidae</taxon>
        <taxon>Agaricales</taxon>
        <taxon>Marasmiineae</taxon>
        <taxon>Mycenaceae</taxon>
        <taxon>Mycena</taxon>
    </lineage>
</organism>
<sequence>MVRACLDETRISESFQSLSSFSSLTLHDCLRKSGTGVDSESMTNSYTTAGFKFPLELEQVSEDDMPPIPVSRTLISDNLPPYREDSLPDPPAAAAVSVFPLLNLRLGRRLGVGRCGVVLETEVFNTNGQPPEAQLPPLVAKISRQGYQEELLYEARAYKEMRIFQGTVIARTYGLYKAYLSQEANFVDRAVAQEYDAKEGDRDFPPESYRLRKRHANVAERLVYVLLLEGLGKPLEFGVRHPPSCLESMLALYEDLFEFGFYHLDFALAHILPRGADEGLICPKHGINHEYRLIDFHLFERTALDEAYLVQGAHFNLKNLFEAAEFGQQPLCVPNSVRWFPEYGEDEEETRLKRELGPRETK</sequence>
<evidence type="ECO:0000313" key="2">
    <source>
        <dbReference type="Proteomes" id="UP000815677"/>
    </source>
</evidence>
<proteinExistence type="predicted"/>
<gene>
    <name evidence="1" type="ORF">MCHLO_16471</name>
</gene>
<evidence type="ECO:0008006" key="3">
    <source>
        <dbReference type="Google" id="ProtNLM"/>
    </source>
</evidence>
<dbReference type="Proteomes" id="UP000815677">
    <property type="component" value="Unassembled WGS sequence"/>
</dbReference>
<protein>
    <recommendedName>
        <fullName evidence="3">Protein kinase domain-containing protein</fullName>
    </recommendedName>
</protein>